<protein>
    <submittedName>
        <fullName evidence="1">Uncharacterized protein</fullName>
    </submittedName>
</protein>
<gene>
    <name evidence="1" type="ORF">V1517DRAFT_155234</name>
</gene>
<evidence type="ECO:0000313" key="1">
    <source>
        <dbReference type="EMBL" id="KAK9321967.1"/>
    </source>
</evidence>
<dbReference type="EMBL" id="MU970086">
    <property type="protein sequence ID" value="KAK9321967.1"/>
    <property type="molecule type" value="Genomic_DNA"/>
</dbReference>
<reference evidence="2" key="1">
    <citation type="journal article" date="2024" name="Front. Bioeng. Biotechnol.">
        <title>Genome-scale model development and genomic sequencing of the oleaginous clade Lipomyces.</title>
        <authorList>
            <person name="Czajka J.J."/>
            <person name="Han Y."/>
            <person name="Kim J."/>
            <person name="Mondo S.J."/>
            <person name="Hofstad B.A."/>
            <person name="Robles A."/>
            <person name="Haridas S."/>
            <person name="Riley R."/>
            <person name="LaButti K."/>
            <person name="Pangilinan J."/>
            <person name="Andreopoulos W."/>
            <person name="Lipzen A."/>
            <person name="Yan J."/>
            <person name="Wang M."/>
            <person name="Ng V."/>
            <person name="Grigoriev I.V."/>
            <person name="Spatafora J.W."/>
            <person name="Magnuson J.K."/>
            <person name="Baker S.E."/>
            <person name="Pomraning K.R."/>
        </authorList>
    </citation>
    <scope>NUCLEOTIDE SEQUENCE [LARGE SCALE GENOMIC DNA]</scope>
    <source>
        <strain evidence="2">CBS 10300</strain>
    </source>
</reference>
<name>A0ACC3TM39_9ASCO</name>
<dbReference type="Proteomes" id="UP001489719">
    <property type="component" value="Unassembled WGS sequence"/>
</dbReference>
<proteinExistence type="predicted"/>
<evidence type="ECO:0000313" key="2">
    <source>
        <dbReference type="Proteomes" id="UP001489719"/>
    </source>
</evidence>
<keyword evidence="2" id="KW-1185">Reference proteome</keyword>
<comment type="caution">
    <text evidence="1">The sequence shown here is derived from an EMBL/GenBank/DDBJ whole genome shotgun (WGS) entry which is preliminary data.</text>
</comment>
<accession>A0ACC3TM39</accession>
<sequence length="517" mass="58590">MISQTWDPVPFTINAPITDTADQLWCPVLQQNGCVFKPVEHFEVAMLNLIFHPNINSTSIMRADILYDSDVTGHGDFTSNYEEFAAKEKEIIGELERLGIFQWSNQVEVVRIKRRIVREIIPRNQDKDCLMRQSCLVLLNDASSSILFLPHGIESPKSTPYYHPAVSGILLHYISLPLRNDCAGSDTKTLQLYYRLFSPSKESVTLPNRLQRTALRLLGTAHKHSLGVMNGYQKRVHHDVVVDKVSFQDKYVALKRKYARDLVARWVESTDPRKHVFEDLAIAAFLMEFWDARFSIGKRAKDSMSFVDIGCGNGVLVYILIMEGYVGYGIDARRRKTWNIFPDHVQQCLREEVLVPYLCIDAETEVGNDLVRFHDGKFPHGSFLIGNHSDELTPWIPLLGRPFIVIPCCSHALSGAKYRYPTSIDLGTTRSNQQKLSTYAALVEHVAKTAHDMGWAVEREMLRIPSTRNAAIIGLERRSGHDAGRIWTAKDIIRRDGGAAGFSDRVIALTSKNPRSH</sequence>
<organism evidence="1 2">
    <name type="scientific">Lipomyces orientalis</name>
    <dbReference type="NCBI Taxonomy" id="1233043"/>
    <lineage>
        <taxon>Eukaryota</taxon>
        <taxon>Fungi</taxon>
        <taxon>Dikarya</taxon>
        <taxon>Ascomycota</taxon>
        <taxon>Saccharomycotina</taxon>
        <taxon>Lipomycetes</taxon>
        <taxon>Lipomycetales</taxon>
        <taxon>Lipomycetaceae</taxon>
        <taxon>Lipomyces</taxon>
    </lineage>
</organism>